<protein>
    <submittedName>
        <fullName evidence="1">Uncharacterized protein</fullName>
    </submittedName>
</protein>
<evidence type="ECO:0000313" key="1">
    <source>
        <dbReference type="EMBL" id="MBI6882367.1"/>
    </source>
</evidence>
<comment type="caution">
    <text evidence="1">The sequence shown here is derived from an EMBL/GenBank/DDBJ whole genome shotgun (WGS) entry which is preliminary data.</text>
</comment>
<accession>A0A8I1JG18</accession>
<name>A0A8I1JG18_PSEPU</name>
<sequence>MADQPVESSFAAQISRVVASSFSNASEQDFKEVVKTIWYSEENLVETLSFVISHRLEGDDQKRRLLYMVERFRRFGCVTQNKKKALRDFVQEWSHLQPDHVDARSMRLVEDHRLEEMACSWGLNEDLSARLQEVLRFQTRHYADTVGSRNGYSEAEPE</sequence>
<proteinExistence type="predicted"/>
<reference evidence="1" key="1">
    <citation type="submission" date="2020-12" db="EMBL/GenBank/DDBJ databases">
        <title>Enhanced detection system for hospital associated transmission using whole genome sequencing surveillance.</title>
        <authorList>
            <person name="Harrison L.H."/>
            <person name="Van Tyne D."/>
            <person name="Marsh J.W."/>
            <person name="Griffith M.P."/>
            <person name="Snyder D.J."/>
            <person name="Cooper V.S."/>
            <person name="Mustapha M."/>
        </authorList>
    </citation>
    <scope>NUCLEOTIDE SEQUENCE</scope>
    <source>
        <strain evidence="1">PSB00042</strain>
    </source>
</reference>
<evidence type="ECO:0000313" key="2">
    <source>
        <dbReference type="Proteomes" id="UP000637061"/>
    </source>
</evidence>
<dbReference type="RefSeq" id="WP_198745988.1">
    <property type="nucleotide sequence ID" value="NZ_JAEHTE010000001.1"/>
</dbReference>
<dbReference type="Proteomes" id="UP000637061">
    <property type="component" value="Unassembled WGS sequence"/>
</dbReference>
<organism evidence="1 2">
    <name type="scientific">Pseudomonas putida</name>
    <name type="common">Arthrobacter siderocapsulatus</name>
    <dbReference type="NCBI Taxonomy" id="303"/>
    <lineage>
        <taxon>Bacteria</taxon>
        <taxon>Pseudomonadati</taxon>
        <taxon>Pseudomonadota</taxon>
        <taxon>Gammaproteobacteria</taxon>
        <taxon>Pseudomonadales</taxon>
        <taxon>Pseudomonadaceae</taxon>
        <taxon>Pseudomonas</taxon>
    </lineage>
</organism>
<gene>
    <name evidence="1" type="ORF">JEU22_00285</name>
</gene>
<dbReference type="EMBL" id="JAEHTE010000001">
    <property type="protein sequence ID" value="MBI6882367.1"/>
    <property type="molecule type" value="Genomic_DNA"/>
</dbReference>
<dbReference type="AlphaFoldDB" id="A0A8I1JG18"/>